<reference evidence="2 3" key="1">
    <citation type="submission" date="2020-08" db="EMBL/GenBank/DDBJ databases">
        <title>Plant Genome Project.</title>
        <authorList>
            <person name="Zhang R.-G."/>
        </authorList>
    </citation>
    <scope>NUCLEOTIDE SEQUENCE [LARGE SCALE GENOMIC DNA]</scope>
    <source>
        <strain evidence="2">WSP0</strain>
        <tissue evidence="2">Leaf</tissue>
    </source>
</reference>
<name>A0AAV6JYX7_9ERIC</name>
<evidence type="ECO:0000256" key="1">
    <source>
        <dbReference type="SAM" id="MobiDB-lite"/>
    </source>
</evidence>
<evidence type="ECO:0000313" key="3">
    <source>
        <dbReference type="Proteomes" id="UP000823749"/>
    </source>
</evidence>
<dbReference type="AlphaFoldDB" id="A0AAV6JYX7"/>
<dbReference type="Gene3D" id="1.25.40.20">
    <property type="entry name" value="Ankyrin repeat-containing domain"/>
    <property type="match status" value="1"/>
</dbReference>
<accession>A0AAV6JYX7</accession>
<evidence type="ECO:0000313" key="2">
    <source>
        <dbReference type="EMBL" id="KAG5545377.1"/>
    </source>
</evidence>
<dbReference type="EMBL" id="JACTNZ010000006">
    <property type="protein sequence ID" value="KAG5545377.1"/>
    <property type="molecule type" value="Genomic_DNA"/>
</dbReference>
<gene>
    <name evidence="2" type="ORF">RHGRI_017751</name>
</gene>
<dbReference type="PANTHER" id="PTHR24121:SF20">
    <property type="entry name" value="TONSOKU-LIKE PROTEIN"/>
    <property type="match status" value="1"/>
</dbReference>
<sequence>MVSVDQLDKLTLQNNVGNTILHEASTSDKLVQAAKEMLIKAPELLNICNNFDVTPLYRSVEFGRMDMFKFLDDLIRRQKQTTDQEGDLEADPEVYYHRKNKTTVLHTAVVIGSFDLALFIATRYKHLVDEQDNDGMTSLQLLACNSLAFESRGGGGFLKRLLCSRVLTEDMSTAAGEDSSYRLRKEMIYLDKVEEFKSTMRKDGNGQDQRLILFKSPVHFETDRVEDVFDESSVEKCEEWINDKAASRSSRKSRKASEKRQRMRSISKEGINVKDVEYLIYYRGSFDNSQNENLRSDHRQKHHKRTPPNETRKSLGAQARVGQPRHRVNNGED</sequence>
<dbReference type="Proteomes" id="UP000823749">
    <property type="component" value="Chromosome 6"/>
</dbReference>
<organism evidence="2 3">
    <name type="scientific">Rhododendron griersonianum</name>
    <dbReference type="NCBI Taxonomy" id="479676"/>
    <lineage>
        <taxon>Eukaryota</taxon>
        <taxon>Viridiplantae</taxon>
        <taxon>Streptophyta</taxon>
        <taxon>Embryophyta</taxon>
        <taxon>Tracheophyta</taxon>
        <taxon>Spermatophyta</taxon>
        <taxon>Magnoliopsida</taxon>
        <taxon>eudicotyledons</taxon>
        <taxon>Gunneridae</taxon>
        <taxon>Pentapetalae</taxon>
        <taxon>asterids</taxon>
        <taxon>Ericales</taxon>
        <taxon>Ericaceae</taxon>
        <taxon>Ericoideae</taxon>
        <taxon>Rhodoreae</taxon>
        <taxon>Rhododendron</taxon>
    </lineage>
</organism>
<proteinExistence type="predicted"/>
<comment type="caution">
    <text evidence="2">The sequence shown here is derived from an EMBL/GenBank/DDBJ whole genome shotgun (WGS) entry which is preliminary data.</text>
</comment>
<dbReference type="PANTHER" id="PTHR24121">
    <property type="entry name" value="NO MECHANORECEPTOR POTENTIAL C, ISOFORM D-RELATED"/>
    <property type="match status" value="1"/>
</dbReference>
<feature type="region of interest" description="Disordered" evidence="1">
    <location>
        <begin position="245"/>
        <end position="265"/>
    </location>
</feature>
<feature type="region of interest" description="Disordered" evidence="1">
    <location>
        <begin position="289"/>
        <end position="333"/>
    </location>
</feature>
<dbReference type="SUPFAM" id="SSF48403">
    <property type="entry name" value="Ankyrin repeat"/>
    <property type="match status" value="1"/>
</dbReference>
<protein>
    <submittedName>
        <fullName evidence="2">Uncharacterized protein</fullName>
    </submittedName>
</protein>
<feature type="compositionally biased region" description="Basic residues" evidence="1">
    <location>
        <begin position="323"/>
        <end position="333"/>
    </location>
</feature>
<keyword evidence="3" id="KW-1185">Reference proteome</keyword>
<dbReference type="InterPro" id="IPR036770">
    <property type="entry name" value="Ankyrin_rpt-contain_sf"/>
</dbReference>